<dbReference type="PANTHER" id="PTHR13020:SF9">
    <property type="entry name" value="TRINUCLEOTIDE REPEAT-CONTAINING GENE 6C PROTEIN"/>
    <property type="match status" value="1"/>
</dbReference>
<dbReference type="GO" id="GO:0035195">
    <property type="term" value="P:miRNA-mediated post-transcriptional gene silencing"/>
    <property type="evidence" value="ECO:0007669"/>
    <property type="project" value="TreeGrafter"/>
</dbReference>
<evidence type="ECO:0000256" key="4">
    <source>
        <dbReference type="ARBA" id="ARBA00022845"/>
    </source>
</evidence>
<evidence type="ECO:0000256" key="1">
    <source>
        <dbReference type="ARBA" id="ARBA00007302"/>
    </source>
</evidence>
<evidence type="ECO:0000256" key="8">
    <source>
        <dbReference type="ARBA" id="ARBA00073415"/>
    </source>
</evidence>
<dbReference type="Gene3D" id="1.10.8.10">
    <property type="entry name" value="DNA helicase RuvA subunit, C-terminal domain"/>
    <property type="match status" value="1"/>
</dbReference>
<evidence type="ECO:0000313" key="11">
    <source>
        <dbReference type="Ensembl" id="ENSMMOP00000011400.1"/>
    </source>
</evidence>
<dbReference type="InterPro" id="IPR009060">
    <property type="entry name" value="UBA-like_sf"/>
</dbReference>
<dbReference type="OMA" id="RIPPLNH"/>
<keyword evidence="5" id="KW-0694">RNA-binding</keyword>
<dbReference type="FunFam" id="1.10.8.10:FF:000027">
    <property type="entry name" value="Trinucleotide repeat-containing gene 6C protein"/>
    <property type="match status" value="1"/>
</dbReference>
<feature type="compositionally biased region" description="Basic and acidic residues" evidence="9">
    <location>
        <begin position="196"/>
        <end position="205"/>
    </location>
</feature>
<comment type="similarity">
    <text evidence="1">Belongs to the GW182 family.</text>
</comment>
<feature type="region of interest" description="Disordered" evidence="9">
    <location>
        <begin position="83"/>
        <end position="115"/>
    </location>
</feature>
<evidence type="ECO:0000259" key="10">
    <source>
        <dbReference type="PROSITE" id="PS50030"/>
    </source>
</evidence>
<dbReference type="AlphaFoldDB" id="A0A3Q4B1Z0"/>
<dbReference type="InterPro" id="IPR041917">
    <property type="entry name" value="TNR6C_UBA"/>
</dbReference>
<keyword evidence="4" id="KW-0810">Translation regulation</keyword>
<dbReference type="GO" id="GO:0003723">
    <property type="term" value="F:RNA binding"/>
    <property type="evidence" value="ECO:0007669"/>
    <property type="project" value="UniProtKB-KW"/>
</dbReference>
<evidence type="ECO:0000256" key="3">
    <source>
        <dbReference type="ARBA" id="ARBA00022553"/>
    </source>
</evidence>
<keyword evidence="6" id="KW-0175">Coiled coil</keyword>
<feature type="region of interest" description="Disordered" evidence="9">
    <location>
        <begin position="822"/>
        <end position="842"/>
    </location>
</feature>
<dbReference type="SMART" id="SM00165">
    <property type="entry name" value="UBA"/>
    <property type="match status" value="1"/>
</dbReference>
<evidence type="ECO:0000256" key="6">
    <source>
        <dbReference type="ARBA" id="ARBA00023054"/>
    </source>
</evidence>
<reference evidence="11" key="1">
    <citation type="submission" date="2025-08" db="UniProtKB">
        <authorList>
            <consortium name="Ensembl"/>
        </authorList>
    </citation>
    <scope>IDENTIFICATION</scope>
</reference>
<feature type="compositionally biased region" description="Low complexity" evidence="9">
    <location>
        <begin position="779"/>
        <end position="794"/>
    </location>
</feature>
<evidence type="ECO:0000256" key="7">
    <source>
        <dbReference type="ARBA" id="ARBA00023158"/>
    </source>
</evidence>
<dbReference type="PANTHER" id="PTHR13020">
    <property type="entry name" value="TRINUCLEOTIDE REPEAT-CONTAINING GENE 6"/>
    <property type="match status" value="1"/>
</dbReference>
<feature type="compositionally biased region" description="Polar residues" evidence="9">
    <location>
        <begin position="876"/>
        <end position="892"/>
    </location>
</feature>
<feature type="compositionally biased region" description="Low complexity" evidence="9">
    <location>
        <begin position="435"/>
        <end position="448"/>
    </location>
</feature>
<reference evidence="11" key="2">
    <citation type="submission" date="2025-09" db="UniProtKB">
        <authorList>
            <consortium name="Ensembl"/>
        </authorList>
    </citation>
    <scope>IDENTIFICATION</scope>
</reference>
<dbReference type="InterPro" id="IPR035979">
    <property type="entry name" value="RBD_domain_sf"/>
</dbReference>
<evidence type="ECO:0000313" key="12">
    <source>
        <dbReference type="Proteomes" id="UP000261620"/>
    </source>
</evidence>
<feature type="region of interest" description="Disordered" evidence="9">
    <location>
        <begin position="154"/>
        <end position="318"/>
    </location>
</feature>
<feature type="region of interest" description="Disordered" evidence="9">
    <location>
        <begin position="516"/>
        <end position="563"/>
    </location>
</feature>
<feature type="compositionally biased region" description="Low complexity" evidence="9">
    <location>
        <begin position="244"/>
        <end position="266"/>
    </location>
</feature>
<organism evidence="11 12">
    <name type="scientific">Mola mola</name>
    <name type="common">Ocean sunfish</name>
    <name type="synonym">Tetraodon mola</name>
    <dbReference type="NCBI Taxonomy" id="94237"/>
    <lineage>
        <taxon>Eukaryota</taxon>
        <taxon>Metazoa</taxon>
        <taxon>Chordata</taxon>
        <taxon>Craniata</taxon>
        <taxon>Vertebrata</taxon>
        <taxon>Euteleostomi</taxon>
        <taxon>Actinopterygii</taxon>
        <taxon>Neopterygii</taxon>
        <taxon>Teleostei</taxon>
        <taxon>Neoteleostei</taxon>
        <taxon>Acanthomorphata</taxon>
        <taxon>Eupercaria</taxon>
        <taxon>Tetraodontiformes</taxon>
        <taxon>Molidae</taxon>
        <taxon>Mola</taxon>
    </lineage>
</organism>
<feature type="domain" description="UBA" evidence="10">
    <location>
        <begin position="450"/>
        <end position="495"/>
    </location>
</feature>
<dbReference type="InterPro" id="IPR019486">
    <property type="entry name" value="Argonaute_hook_dom"/>
</dbReference>
<feature type="region of interest" description="Disordered" evidence="9">
    <location>
        <begin position="905"/>
        <end position="962"/>
    </location>
</feature>
<dbReference type="GO" id="GO:0005829">
    <property type="term" value="C:cytosol"/>
    <property type="evidence" value="ECO:0007669"/>
    <property type="project" value="UniProtKB-ARBA"/>
</dbReference>
<feature type="region of interest" description="Disordered" evidence="9">
    <location>
        <begin position="407"/>
        <end position="449"/>
    </location>
</feature>
<feature type="region of interest" description="Disordered" evidence="9">
    <location>
        <begin position="760"/>
        <end position="794"/>
    </location>
</feature>
<dbReference type="FunFam" id="3.30.70.330:FF:000011">
    <property type="entry name" value="trinucleotide repeat-containing gene 6A protein-like"/>
    <property type="match status" value="1"/>
</dbReference>
<feature type="compositionally biased region" description="Polar residues" evidence="9">
    <location>
        <begin position="156"/>
        <end position="190"/>
    </location>
</feature>
<feature type="compositionally biased region" description="Gly residues" evidence="9">
    <location>
        <begin position="219"/>
        <end position="243"/>
    </location>
</feature>
<dbReference type="InterPro" id="IPR015940">
    <property type="entry name" value="UBA"/>
</dbReference>
<dbReference type="GO" id="GO:0006417">
    <property type="term" value="P:regulation of translation"/>
    <property type="evidence" value="ECO:0007669"/>
    <property type="project" value="UniProtKB-KW"/>
</dbReference>
<dbReference type="Pfam" id="PF10427">
    <property type="entry name" value="Ago_hook"/>
    <property type="match status" value="1"/>
</dbReference>
<name>A0A3Q4B1Z0_MOLML</name>
<sequence length="1160" mass="123001">MATGAADQQSHYTFLKTKNSMMTGPGSANILTGNRGWGSDGKQDVINGSRTGAPNNWGSSNFNLNLNPNANPSAWPVLGHEGGGAGDIGPNGVSNSSSLPPGINDNGNIGNGSLGGADNGGGGWVGIININENDQQRSSTNTSLSLNMEPALLKTDQPNHTKQQQQAGRGGQSPTESSQLNKDTTGNSIWGSGETKAADSLKDSGWDSNPSGGLSAWGQQGGGGGSSGSGGWGDWGKSSGGVSKGWDSVDASSSGSGQEQQLSSWGPQPGPAPESEGSGDSTDGRSCHRDRSSSMDFSPMLPRQDLDPRVLSNTGWGQTPIRQHTVWEMEEVWGELPNVQPKSEPAWGEPASPTSTVDNGTSAWGKPPGGVVGWGDNGHEPSGPYGRANGPKPMQDNWGNGENIGMSTGQWDTKDGDMWSSPTSQEGSSPCNSWSNGPKKGPSKGKIGNKADDAWIMNRVIKQLTDMGFPRDPAEEALKNNNMNLDQAMVLLEKKTDLDKRGMDISDYNNCMNKPMVGRPSALSKDPSDRTTFLDKDGVLSDDAPPSPFLPSPSLKLPLANSSLPGQGLGQGNLALAMQNLNNRQIPSGMFGSSGAAQTRAMQQQPPQPPVPPLSSSQPSLRAQVPQFLSPQVQAQLLQFAAKNIGLNPALLTSPINPQQMTLLYQLQQLQVAYQRLQIQQQMMHAQRNVSGPIRQQEQQVARTITNMQQQIQQHQRQLYQALLMKQQQLPSHSSSTSSAGLHPPGLNPNLNVNCMEVGGLSLKDPPQPQSRLSQWTHSNSMDSLSGSSSNMENNLNKHAISAASGKPPQLEDSYSPYNLMSGSESTTNPLVPPDSWGQGKSPNEKISNGTNVNWPPFCPGVPWKGLQNIDPENDPNMTPGSVPSGPTINTNIHDVNRYLLRDRNGKPSEMKSTWPQGPISQSQGTLSHELWKVPQGPRSTTAPSRPPPGLTNKPSSTWGGNSLGLVPGWSSSYTSGTTWSTDSSNRTSSWLVLRNLTPQIDGSTLRTLCMQHGPLITFHLNLTQGNAVVRYSSKDEAAKAQKSLHCVLGNTTILAEFAGEEEVNRFFAQGQSLGTNPTSWQANPGTNQNRMGAAQSHSIGLWSSGGGGGKTSGGDLLWGGVPQYSSLWGPPSGEDAHVIGSPTPINTLLPGDLLSGESM</sequence>
<dbReference type="InterPro" id="IPR026805">
    <property type="entry name" value="GW182_M_dom"/>
</dbReference>
<keyword evidence="3" id="KW-0597">Phosphoprotein</keyword>
<feature type="compositionally biased region" description="Polar residues" evidence="9">
    <location>
        <begin position="352"/>
        <end position="362"/>
    </location>
</feature>
<dbReference type="Ensembl" id="ENSMMOT00000011596.1">
    <property type="protein sequence ID" value="ENSMMOP00000011400.1"/>
    <property type="gene ID" value="ENSMMOG00000008755.1"/>
</dbReference>
<dbReference type="CDD" id="cd14283">
    <property type="entry name" value="UBA_TNR6C"/>
    <property type="match status" value="1"/>
</dbReference>
<dbReference type="Pfam" id="PF12938">
    <property type="entry name" value="M_domain"/>
    <property type="match status" value="1"/>
</dbReference>
<dbReference type="PROSITE" id="PS50030">
    <property type="entry name" value="UBA"/>
    <property type="match status" value="1"/>
</dbReference>
<evidence type="ECO:0000256" key="5">
    <source>
        <dbReference type="ARBA" id="ARBA00022884"/>
    </source>
</evidence>
<evidence type="ECO:0000256" key="2">
    <source>
        <dbReference type="ARBA" id="ARBA00022481"/>
    </source>
</evidence>
<dbReference type="Proteomes" id="UP000261620">
    <property type="component" value="Unplaced"/>
</dbReference>
<dbReference type="SUPFAM" id="SSF46934">
    <property type="entry name" value="UBA-like"/>
    <property type="match status" value="1"/>
</dbReference>
<dbReference type="InterPro" id="IPR032226">
    <property type="entry name" value="TNRC6_PABC-bd"/>
</dbReference>
<dbReference type="SUPFAM" id="SSF54928">
    <property type="entry name" value="RNA-binding domain, RBD"/>
    <property type="match status" value="1"/>
</dbReference>
<proteinExistence type="inferred from homology"/>
<accession>A0A3Q4B1Z0</accession>
<feature type="region of interest" description="Disordered" evidence="9">
    <location>
        <begin position="338"/>
        <end position="369"/>
    </location>
</feature>
<dbReference type="STRING" id="94237.ENSMMOP00000011400"/>
<dbReference type="GO" id="GO:0000932">
    <property type="term" value="C:P-body"/>
    <property type="evidence" value="ECO:0007669"/>
    <property type="project" value="TreeGrafter"/>
</dbReference>
<dbReference type="Pfam" id="PF22562">
    <property type="entry name" value="UBA_7"/>
    <property type="match status" value="1"/>
</dbReference>
<protein>
    <recommendedName>
        <fullName evidence="8">Trinucleotide repeat-containing gene 6C protein</fullName>
    </recommendedName>
</protein>
<dbReference type="GO" id="GO:0005654">
    <property type="term" value="C:nucleoplasm"/>
    <property type="evidence" value="ECO:0007669"/>
    <property type="project" value="TreeGrafter"/>
</dbReference>
<keyword evidence="12" id="KW-1185">Reference proteome</keyword>
<feature type="compositionally biased region" description="Polar residues" evidence="9">
    <location>
        <begin position="420"/>
        <end position="434"/>
    </location>
</feature>
<feature type="compositionally biased region" description="Basic and acidic residues" evidence="9">
    <location>
        <begin position="526"/>
        <end position="539"/>
    </location>
</feature>
<feature type="compositionally biased region" description="Polar residues" evidence="9">
    <location>
        <begin position="911"/>
        <end position="927"/>
    </location>
</feature>
<feature type="region of interest" description="Disordered" evidence="9">
    <location>
        <begin position="585"/>
        <end position="622"/>
    </location>
</feature>
<dbReference type="Pfam" id="PF16608">
    <property type="entry name" value="TNRC6-PABC_bdg"/>
    <property type="match status" value="1"/>
</dbReference>
<dbReference type="Gene3D" id="3.30.70.330">
    <property type="match status" value="1"/>
</dbReference>
<evidence type="ECO:0000256" key="9">
    <source>
        <dbReference type="SAM" id="MobiDB-lite"/>
    </source>
</evidence>
<feature type="region of interest" description="Disordered" evidence="9">
    <location>
        <begin position="872"/>
        <end position="892"/>
    </location>
</feature>
<keyword evidence="7" id="KW-0943">RNA-mediated gene silencing</keyword>
<keyword evidence="2" id="KW-0488">Methylation</keyword>
<feature type="compositionally biased region" description="Low complexity" evidence="9">
    <location>
        <begin position="552"/>
        <end position="563"/>
    </location>
</feature>
<dbReference type="InterPro" id="IPR052068">
    <property type="entry name" value="GW182_domain"/>
</dbReference>
<dbReference type="GO" id="GO:0060213">
    <property type="term" value="P:positive regulation of nuclear-transcribed mRNA poly(A) tail shortening"/>
    <property type="evidence" value="ECO:0007669"/>
    <property type="project" value="TreeGrafter"/>
</dbReference>
<dbReference type="InterPro" id="IPR012677">
    <property type="entry name" value="Nucleotide-bd_a/b_plait_sf"/>
</dbReference>
<feature type="compositionally biased region" description="Basic and acidic residues" evidence="9">
    <location>
        <begin position="282"/>
        <end position="293"/>
    </location>
</feature>